<keyword evidence="11" id="KW-1185">Reference proteome</keyword>
<dbReference type="SUPFAM" id="SSF48726">
    <property type="entry name" value="Immunoglobulin"/>
    <property type="match status" value="1"/>
</dbReference>
<dbReference type="InterPro" id="IPR050160">
    <property type="entry name" value="MHC/Immunoglobulin"/>
</dbReference>
<feature type="non-terminal residue" evidence="10">
    <location>
        <position position="1"/>
    </location>
</feature>
<dbReference type="InterPro" id="IPR011162">
    <property type="entry name" value="MHC_I/II-like_Ag-recog"/>
</dbReference>
<dbReference type="Proteomes" id="UP000584326">
    <property type="component" value="Unassembled WGS sequence"/>
</dbReference>
<dbReference type="CDD" id="cd21002">
    <property type="entry name" value="IgC1_MHC_II_beta_HLA-DM"/>
    <property type="match status" value="1"/>
</dbReference>
<dbReference type="Gene3D" id="3.10.320.10">
    <property type="entry name" value="Class II Histocompatibility Antigen, M Beta Chain, Chain B, domain 1"/>
    <property type="match status" value="1"/>
</dbReference>
<dbReference type="PROSITE" id="PS00290">
    <property type="entry name" value="IG_MHC"/>
    <property type="match status" value="1"/>
</dbReference>
<reference evidence="10 11" key="1">
    <citation type="submission" date="2020-02" db="EMBL/GenBank/DDBJ databases">
        <title>Bird 10,000 Genomes (B10K) Project - Family phase.</title>
        <authorList>
            <person name="Zhang G."/>
        </authorList>
    </citation>
    <scope>NUCLEOTIDE SEQUENCE [LARGE SCALE GENOMIC DNA]</scope>
    <source>
        <strain evidence="10">B10K-DU-001-40</strain>
        <tissue evidence="10">Muscle</tissue>
    </source>
</reference>
<evidence type="ECO:0000256" key="3">
    <source>
        <dbReference type="ARBA" id="ARBA00022859"/>
    </source>
</evidence>
<evidence type="ECO:0000313" key="10">
    <source>
        <dbReference type="EMBL" id="NXX14332.1"/>
    </source>
</evidence>
<dbReference type="InterPro" id="IPR036179">
    <property type="entry name" value="Ig-like_dom_sf"/>
</dbReference>
<dbReference type="AlphaFoldDB" id="A0A7L4GQ05"/>
<evidence type="ECO:0000259" key="9">
    <source>
        <dbReference type="PROSITE" id="PS50835"/>
    </source>
</evidence>
<name>A0A7L4GQ05_PODST</name>
<feature type="non-terminal residue" evidence="10">
    <location>
        <position position="203"/>
    </location>
</feature>
<keyword evidence="7" id="KW-0325">Glycoprotein</keyword>
<feature type="domain" description="Ig-like" evidence="9">
    <location>
        <begin position="113"/>
        <end position="200"/>
    </location>
</feature>
<evidence type="ECO:0000256" key="5">
    <source>
        <dbReference type="ARBA" id="ARBA00023130"/>
    </source>
</evidence>
<dbReference type="Gene3D" id="2.60.40.10">
    <property type="entry name" value="Immunoglobulins"/>
    <property type="match status" value="1"/>
</dbReference>
<keyword evidence="5" id="KW-1064">Adaptive immunity</keyword>
<dbReference type="InterPro" id="IPR014745">
    <property type="entry name" value="MHC_II_a/b_N"/>
</dbReference>
<dbReference type="PROSITE" id="PS50835">
    <property type="entry name" value="IG_LIKE"/>
    <property type="match status" value="1"/>
</dbReference>
<comment type="caution">
    <text evidence="10">The sequence shown here is derived from an EMBL/GenBank/DDBJ whole genome shotgun (WGS) entry which is preliminary data.</text>
</comment>
<comment type="subcellular location">
    <subcellularLocation>
        <location evidence="1">Membrane</location>
        <topology evidence="1">Single-pass type I membrane protein</topology>
    </subcellularLocation>
</comment>
<keyword evidence="4" id="KW-1133">Transmembrane helix</keyword>
<evidence type="ECO:0000313" key="11">
    <source>
        <dbReference type="Proteomes" id="UP000584326"/>
    </source>
</evidence>
<dbReference type="InterPro" id="IPR003597">
    <property type="entry name" value="Ig_C1-set"/>
</dbReference>
<gene>
    <name evidence="10" type="primary">H2dmb1</name>
    <name evidence="10" type="ORF">PODSTR_R00737</name>
</gene>
<dbReference type="SUPFAM" id="SSF54452">
    <property type="entry name" value="MHC antigen-recognition domain"/>
    <property type="match status" value="1"/>
</dbReference>
<dbReference type="SMART" id="SM00407">
    <property type="entry name" value="IGc1"/>
    <property type="match status" value="1"/>
</dbReference>
<evidence type="ECO:0000256" key="4">
    <source>
        <dbReference type="ARBA" id="ARBA00022989"/>
    </source>
</evidence>
<keyword evidence="3" id="KW-0391">Immunity</keyword>
<evidence type="ECO:0000256" key="2">
    <source>
        <dbReference type="ARBA" id="ARBA00022692"/>
    </source>
</evidence>
<dbReference type="GO" id="GO:0002250">
    <property type="term" value="P:adaptive immune response"/>
    <property type="evidence" value="ECO:0007669"/>
    <property type="project" value="UniProtKB-KW"/>
</dbReference>
<dbReference type="GO" id="GO:0002504">
    <property type="term" value="P:antigen processing and presentation of peptide or polysaccharide antigen via MHC class II"/>
    <property type="evidence" value="ECO:0007669"/>
    <property type="project" value="UniProtKB-KW"/>
</dbReference>
<sequence length="203" mass="21858">LGCSPAPGDRPHPRVPSVGAFLVHVASECGLAANGSALAFGLTLLFNKNPFVCYVPPNFVPCDWGLLHGVATLVAAVLNNGTAWVQRAERRRGACGHLATSLWATSALRRTPPHVRIVPVPLPDAPGAVLLTCHVWGFYPPPVTVLWLHNGDAVATQDTATLLSSGDWTYRTQVTLRVTAKAGDTFTCWVQHASLERPLREDW</sequence>
<keyword evidence="2" id="KW-0812">Transmembrane</keyword>
<accession>A0A7L4GQ05</accession>
<dbReference type="OrthoDB" id="10043043at2759"/>
<evidence type="ECO:0000256" key="6">
    <source>
        <dbReference type="ARBA" id="ARBA00023136"/>
    </source>
</evidence>
<keyword evidence="8" id="KW-0491">MHC II</keyword>
<evidence type="ECO:0000256" key="7">
    <source>
        <dbReference type="ARBA" id="ARBA00023180"/>
    </source>
</evidence>
<keyword evidence="6" id="KW-0472">Membrane</keyword>
<dbReference type="InterPro" id="IPR007110">
    <property type="entry name" value="Ig-like_dom"/>
</dbReference>
<dbReference type="InterPro" id="IPR003006">
    <property type="entry name" value="Ig/MHC_CS"/>
</dbReference>
<proteinExistence type="predicted"/>
<dbReference type="EMBL" id="VZTK01010134">
    <property type="protein sequence ID" value="NXX14332.1"/>
    <property type="molecule type" value="Genomic_DNA"/>
</dbReference>
<protein>
    <submittedName>
        <fullName evidence="10">DMB protein</fullName>
    </submittedName>
</protein>
<dbReference type="PANTHER" id="PTHR19944">
    <property type="entry name" value="MHC CLASS II-RELATED"/>
    <property type="match status" value="1"/>
</dbReference>
<dbReference type="Pfam" id="PF07654">
    <property type="entry name" value="C1-set"/>
    <property type="match status" value="1"/>
</dbReference>
<dbReference type="GO" id="GO:0042613">
    <property type="term" value="C:MHC class II protein complex"/>
    <property type="evidence" value="ECO:0007669"/>
    <property type="project" value="UniProtKB-KW"/>
</dbReference>
<organism evidence="10 11">
    <name type="scientific">Podargus strigoides</name>
    <name type="common">Tawny frogmouth</name>
    <name type="synonym">Caprimulgus strigoides</name>
    <dbReference type="NCBI Taxonomy" id="8905"/>
    <lineage>
        <taxon>Eukaryota</taxon>
        <taxon>Metazoa</taxon>
        <taxon>Chordata</taxon>
        <taxon>Craniata</taxon>
        <taxon>Vertebrata</taxon>
        <taxon>Euteleostomi</taxon>
        <taxon>Archelosauria</taxon>
        <taxon>Archosauria</taxon>
        <taxon>Dinosauria</taxon>
        <taxon>Saurischia</taxon>
        <taxon>Theropoda</taxon>
        <taxon>Coelurosauria</taxon>
        <taxon>Aves</taxon>
        <taxon>Neognathae</taxon>
        <taxon>Neoaves</taxon>
        <taxon>Strisores</taxon>
        <taxon>Caprimulgiformes</taxon>
        <taxon>Podargidae</taxon>
        <taxon>Podargus</taxon>
    </lineage>
</organism>
<evidence type="ECO:0000256" key="1">
    <source>
        <dbReference type="ARBA" id="ARBA00004479"/>
    </source>
</evidence>
<dbReference type="InterPro" id="IPR013783">
    <property type="entry name" value="Ig-like_fold"/>
</dbReference>
<dbReference type="PANTHER" id="PTHR19944:SF65">
    <property type="entry name" value="HLA CLASS II HISTOCOMPATIBILITY ANTIGEN, DM BETA CHAIN"/>
    <property type="match status" value="1"/>
</dbReference>
<evidence type="ECO:0000256" key="8">
    <source>
        <dbReference type="ARBA" id="ARBA00023182"/>
    </source>
</evidence>